<reference evidence="1 2" key="1">
    <citation type="journal article" date="2022" name="Cell">
        <title>Repeat-based holocentromeres influence genome architecture and karyotype evolution.</title>
        <authorList>
            <person name="Hofstatter P.G."/>
            <person name="Thangavel G."/>
            <person name="Lux T."/>
            <person name="Neumann P."/>
            <person name="Vondrak T."/>
            <person name="Novak P."/>
            <person name="Zhang M."/>
            <person name="Costa L."/>
            <person name="Castellani M."/>
            <person name="Scott A."/>
            <person name="Toegelov H."/>
            <person name="Fuchs J."/>
            <person name="Mata-Sucre Y."/>
            <person name="Dias Y."/>
            <person name="Vanzela A.L.L."/>
            <person name="Huettel B."/>
            <person name="Almeida C.C.S."/>
            <person name="Simkova H."/>
            <person name="Souza G."/>
            <person name="Pedrosa-Harand A."/>
            <person name="Macas J."/>
            <person name="Mayer K.F.X."/>
            <person name="Houben A."/>
            <person name="Marques A."/>
        </authorList>
    </citation>
    <scope>NUCLEOTIDE SEQUENCE [LARGE SCALE GENOMIC DNA]</scope>
    <source>
        <strain evidence="1">RhyTen1mFocal</strain>
    </source>
</reference>
<dbReference type="PANTHER" id="PTHR14000:SF9">
    <property type="entry name" value="OS04G0673000 PROTEIN"/>
    <property type="match status" value="1"/>
</dbReference>
<dbReference type="EMBL" id="JAMRDG010000002">
    <property type="protein sequence ID" value="KAJ3689217.1"/>
    <property type="molecule type" value="Genomic_DNA"/>
</dbReference>
<dbReference type="PANTHER" id="PTHR14000">
    <property type="entry name" value="FINGER CCCH DOMAIN PROTEIN, PUTATIVE (DUF3755)-RELATED"/>
    <property type="match status" value="1"/>
</dbReference>
<comment type="caution">
    <text evidence="1">The sequence shown here is derived from an EMBL/GenBank/DDBJ whole genome shotgun (WGS) entry which is preliminary data.</text>
</comment>
<evidence type="ECO:0000313" key="1">
    <source>
        <dbReference type="EMBL" id="KAJ3689217.1"/>
    </source>
</evidence>
<dbReference type="Proteomes" id="UP001210211">
    <property type="component" value="Unassembled WGS sequence"/>
</dbReference>
<dbReference type="AlphaFoldDB" id="A0AAD5Z966"/>
<proteinExistence type="predicted"/>
<gene>
    <name evidence="1" type="ORF">LUZ61_018381</name>
</gene>
<evidence type="ECO:0000313" key="2">
    <source>
        <dbReference type="Proteomes" id="UP001210211"/>
    </source>
</evidence>
<sequence>MAADSSMGFHQGIIPSFYNQHMVSFQSGAMNNNFRGIGGSDAVGTSSNAGLFLSPNPSSNLIGNMPGSAMGQVGSSSNNPFGATVPKFKFVTGPPDDWSASELAILKEGLVRYAHEPTIMKYIKIAAMLPTKTIRDVALRCWYMSKEGNKRRKPEDHYTGKKMRDMKEKMVASTSNGNMVSLNELAPFPLLMHPSNQNCAYPTSEGPALDSATQNLIEENNALLSQIAANIETSKLQENPDLFVRMSNNIVTIFNRIGVEMTGLFGGQMAPFPVSINEENLNAVFQLNRMISFGGQSLLHMKQEPRS</sequence>
<accession>A0AAD5Z966</accession>
<name>A0AAD5Z966_9POAL</name>
<keyword evidence="2" id="KW-1185">Reference proteome</keyword>
<organism evidence="1 2">
    <name type="scientific">Rhynchospora tenuis</name>
    <dbReference type="NCBI Taxonomy" id="198213"/>
    <lineage>
        <taxon>Eukaryota</taxon>
        <taxon>Viridiplantae</taxon>
        <taxon>Streptophyta</taxon>
        <taxon>Embryophyta</taxon>
        <taxon>Tracheophyta</taxon>
        <taxon>Spermatophyta</taxon>
        <taxon>Magnoliopsida</taxon>
        <taxon>Liliopsida</taxon>
        <taxon>Poales</taxon>
        <taxon>Cyperaceae</taxon>
        <taxon>Cyperoideae</taxon>
        <taxon>Rhynchosporeae</taxon>
        <taxon>Rhynchospora</taxon>
    </lineage>
</organism>
<protein>
    <submittedName>
        <fullName evidence="1">Uncharacterized protein</fullName>
    </submittedName>
</protein>